<dbReference type="Pfam" id="PF13673">
    <property type="entry name" value="Acetyltransf_10"/>
    <property type="match status" value="1"/>
</dbReference>
<protein>
    <recommendedName>
        <fullName evidence="3">N-acetyltransferase domain-containing protein</fullName>
    </recommendedName>
</protein>
<evidence type="ECO:0000256" key="1">
    <source>
        <dbReference type="ARBA" id="ARBA00022679"/>
    </source>
</evidence>
<evidence type="ECO:0000313" key="4">
    <source>
        <dbReference type="EMBL" id="KKN55433.1"/>
    </source>
</evidence>
<gene>
    <name evidence="4" type="ORF">LCGC14_0582450</name>
</gene>
<dbReference type="Gene3D" id="3.40.630.30">
    <property type="match status" value="1"/>
</dbReference>
<sequence>MTTGTNFKLIKLGWADAKTLAMPIRQRVFIEEQQVPESEEWDDDDASALHIIAIKNGQAVATARLTQKGKIGRMSVLEAHRKQGIGSMMLVELVHAAKQRGLKDIKLWSQKQAQAFYKKHGFIAYGDEFLDAGILHIEMQLSIKLLP</sequence>
<reference evidence="4" key="1">
    <citation type="journal article" date="2015" name="Nature">
        <title>Complex archaea that bridge the gap between prokaryotes and eukaryotes.</title>
        <authorList>
            <person name="Spang A."/>
            <person name="Saw J.H."/>
            <person name="Jorgensen S.L."/>
            <person name="Zaremba-Niedzwiedzka K."/>
            <person name="Martijn J."/>
            <person name="Lind A.E."/>
            <person name="van Eijk R."/>
            <person name="Schleper C."/>
            <person name="Guy L."/>
            <person name="Ettema T.J."/>
        </authorList>
    </citation>
    <scope>NUCLEOTIDE SEQUENCE</scope>
</reference>
<accession>A0A0F9UP90</accession>
<dbReference type="CDD" id="cd04301">
    <property type="entry name" value="NAT_SF"/>
    <property type="match status" value="1"/>
</dbReference>
<comment type="caution">
    <text evidence="4">The sequence shown here is derived from an EMBL/GenBank/DDBJ whole genome shotgun (WGS) entry which is preliminary data.</text>
</comment>
<organism evidence="4">
    <name type="scientific">marine sediment metagenome</name>
    <dbReference type="NCBI Taxonomy" id="412755"/>
    <lineage>
        <taxon>unclassified sequences</taxon>
        <taxon>metagenomes</taxon>
        <taxon>ecological metagenomes</taxon>
    </lineage>
</organism>
<keyword evidence="1" id="KW-0808">Transferase</keyword>
<dbReference type="PROSITE" id="PS51186">
    <property type="entry name" value="GNAT"/>
    <property type="match status" value="1"/>
</dbReference>
<dbReference type="GO" id="GO:0016747">
    <property type="term" value="F:acyltransferase activity, transferring groups other than amino-acyl groups"/>
    <property type="evidence" value="ECO:0007669"/>
    <property type="project" value="InterPro"/>
</dbReference>
<evidence type="ECO:0000259" key="3">
    <source>
        <dbReference type="PROSITE" id="PS51186"/>
    </source>
</evidence>
<proteinExistence type="predicted"/>
<dbReference type="SUPFAM" id="SSF55729">
    <property type="entry name" value="Acyl-CoA N-acyltransferases (Nat)"/>
    <property type="match status" value="1"/>
</dbReference>
<name>A0A0F9UP90_9ZZZZ</name>
<feature type="domain" description="N-acetyltransferase" evidence="3">
    <location>
        <begin position="8"/>
        <end position="144"/>
    </location>
</feature>
<dbReference type="AlphaFoldDB" id="A0A0F9UP90"/>
<evidence type="ECO:0000256" key="2">
    <source>
        <dbReference type="ARBA" id="ARBA00023315"/>
    </source>
</evidence>
<dbReference type="InterPro" id="IPR000182">
    <property type="entry name" value="GNAT_dom"/>
</dbReference>
<keyword evidence="2" id="KW-0012">Acyltransferase</keyword>
<dbReference type="EMBL" id="LAZR01000885">
    <property type="protein sequence ID" value="KKN55433.1"/>
    <property type="molecule type" value="Genomic_DNA"/>
</dbReference>
<dbReference type="InterPro" id="IPR016181">
    <property type="entry name" value="Acyl_CoA_acyltransferase"/>
</dbReference>
<dbReference type="InterPro" id="IPR050832">
    <property type="entry name" value="Bact_Acetyltransf"/>
</dbReference>
<dbReference type="PANTHER" id="PTHR43877">
    <property type="entry name" value="AMINOALKYLPHOSPHONATE N-ACETYLTRANSFERASE-RELATED-RELATED"/>
    <property type="match status" value="1"/>
</dbReference>